<comment type="caution">
    <text evidence="1">The sequence shown here is derived from an EMBL/GenBank/DDBJ whole genome shotgun (WGS) entry which is preliminary data.</text>
</comment>
<dbReference type="Pfam" id="PF04075">
    <property type="entry name" value="F420H2_quin_red"/>
    <property type="match status" value="1"/>
</dbReference>
<evidence type="ECO:0000313" key="1">
    <source>
        <dbReference type="EMBL" id="PRY38725.1"/>
    </source>
</evidence>
<organism evidence="1 2">
    <name type="scientific">Umezawaea tangerina</name>
    <dbReference type="NCBI Taxonomy" id="84725"/>
    <lineage>
        <taxon>Bacteria</taxon>
        <taxon>Bacillati</taxon>
        <taxon>Actinomycetota</taxon>
        <taxon>Actinomycetes</taxon>
        <taxon>Pseudonocardiales</taxon>
        <taxon>Pseudonocardiaceae</taxon>
        <taxon>Umezawaea</taxon>
    </lineage>
</organism>
<evidence type="ECO:0000313" key="2">
    <source>
        <dbReference type="Proteomes" id="UP000239494"/>
    </source>
</evidence>
<dbReference type="GO" id="GO:0016491">
    <property type="term" value="F:oxidoreductase activity"/>
    <property type="evidence" value="ECO:0007669"/>
    <property type="project" value="InterPro"/>
</dbReference>
<gene>
    <name evidence="1" type="ORF">CLV43_108125</name>
</gene>
<reference evidence="1 2" key="1">
    <citation type="submission" date="2018-03" db="EMBL/GenBank/DDBJ databases">
        <title>Genomic Encyclopedia of Archaeal and Bacterial Type Strains, Phase II (KMG-II): from individual species to whole genera.</title>
        <authorList>
            <person name="Goeker M."/>
        </authorList>
    </citation>
    <scope>NUCLEOTIDE SEQUENCE [LARGE SCALE GENOMIC DNA]</scope>
    <source>
        <strain evidence="1 2">DSM 44720</strain>
    </source>
</reference>
<dbReference type="NCBIfam" id="TIGR00026">
    <property type="entry name" value="hi_GC_TIGR00026"/>
    <property type="match status" value="1"/>
</dbReference>
<dbReference type="RefSeq" id="WP_245887006.1">
    <property type="nucleotide sequence ID" value="NZ_PVTF01000008.1"/>
</dbReference>
<keyword evidence="2" id="KW-1185">Reference proteome</keyword>
<protein>
    <submittedName>
        <fullName evidence="1">Deazaflavin-dependent oxidoreductase (Nitroreductase family)</fullName>
    </submittedName>
</protein>
<dbReference type="InterPro" id="IPR012349">
    <property type="entry name" value="Split_barrel_FMN-bd"/>
</dbReference>
<dbReference type="EMBL" id="PVTF01000008">
    <property type="protein sequence ID" value="PRY38725.1"/>
    <property type="molecule type" value="Genomic_DNA"/>
</dbReference>
<sequence>MTDPRTMNTQMAARILGSPADPVPEAGYALRVVRTRGRRSGEPRDTPIGVTRLHDRHYLVSPDTGRDWVRNLAAAPECTVLAGGESRPCTAVPAAGEEAASVVSTYLNAVTVPWALRAFPVAPDAPVEEIAAHLGSIAVFRLEDRS</sequence>
<dbReference type="AlphaFoldDB" id="A0A2T0SZ82"/>
<name>A0A2T0SZ82_9PSEU</name>
<dbReference type="InterPro" id="IPR004378">
    <property type="entry name" value="F420H2_quin_Rdtase"/>
</dbReference>
<dbReference type="Gene3D" id="2.30.110.10">
    <property type="entry name" value="Electron Transport, Fmn-binding Protein, Chain A"/>
    <property type="match status" value="1"/>
</dbReference>
<proteinExistence type="predicted"/>
<dbReference type="Proteomes" id="UP000239494">
    <property type="component" value="Unassembled WGS sequence"/>
</dbReference>
<accession>A0A2T0SZ82</accession>
<dbReference type="SUPFAM" id="SSF50475">
    <property type="entry name" value="FMN-binding split barrel"/>
    <property type="match status" value="1"/>
</dbReference>